<dbReference type="PRINTS" id="PR00981">
    <property type="entry name" value="TRNASYNTHSER"/>
</dbReference>
<evidence type="ECO:0000256" key="9">
    <source>
        <dbReference type="ARBA" id="ARBA00023146"/>
    </source>
</evidence>
<dbReference type="UniPathway" id="UPA00906">
    <property type="reaction ID" value="UER00895"/>
</dbReference>
<feature type="coiled-coil region" evidence="15">
    <location>
        <begin position="62"/>
        <end position="96"/>
    </location>
</feature>
<feature type="binding site" evidence="13">
    <location>
        <position position="260"/>
    </location>
    <ligand>
        <name>L-serine</name>
        <dbReference type="ChEBI" id="CHEBI:33384"/>
    </ligand>
</feature>
<dbReference type="GO" id="GO:0016260">
    <property type="term" value="P:selenocysteine biosynthetic process"/>
    <property type="evidence" value="ECO:0007669"/>
    <property type="project" value="UniProtKB-UniRule"/>
</dbReference>
<keyword evidence="8 12" id="KW-0648">Protein biosynthesis</keyword>
<dbReference type="InterPro" id="IPR042103">
    <property type="entry name" value="SerRS_1_N_sf"/>
</dbReference>
<feature type="binding site" evidence="12">
    <location>
        <position position="276"/>
    </location>
    <ligand>
        <name>ATP</name>
        <dbReference type="ChEBI" id="CHEBI:30616"/>
    </ligand>
</feature>
<feature type="binding site" evidence="12">
    <location>
        <position position="381"/>
    </location>
    <ligand>
        <name>L-serine</name>
        <dbReference type="ChEBI" id="CHEBI:33384"/>
    </ligand>
</feature>
<dbReference type="Proteomes" id="UP000179153">
    <property type="component" value="Unassembled WGS sequence"/>
</dbReference>
<dbReference type="SUPFAM" id="SSF55681">
    <property type="entry name" value="Class II aaRS and biotin synthetases"/>
    <property type="match status" value="1"/>
</dbReference>
<keyword evidence="9 12" id="KW-0030">Aminoacyl-tRNA synthetase</keyword>
<comment type="pathway">
    <text evidence="2 12">Aminoacyl-tRNA biosynthesis; selenocysteinyl-tRNA(Sec) biosynthesis; L-seryl-tRNA(Sec) from L-serine and tRNA(Sec): step 1/1.</text>
</comment>
<dbReference type="GO" id="GO:0005737">
    <property type="term" value="C:cytoplasm"/>
    <property type="evidence" value="ECO:0007669"/>
    <property type="project" value="UniProtKB-SubCell"/>
</dbReference>
<keyword evidence="15" id="KW-0175">Coiled coil</keyword>
<evidence type="ECO:0000313" key="17">
    <source>
        <dbReference type="EMBL" id="OGZ61705.1"/>
    </source>
</evidence>
<feature type="binding site" evidence="12 14">
    <location>
        <begin position="260"/>
        <end position="262"/>
    </location>
    <ligand>
        <name>ATP</name>
        <dbReference type="ChEBI" id="CHEBI:30616"/>
    </ligand>
</feature>
<comment type="similarity">
    <text evidence="3 12">Belongs to the class-II aminoacyl-tRNA synthetase family. Type-1 seryl-tRNA synthetase subfamily.</text>
</comment>
<dbReference type="InterPro" id="IPR002317">
    <property type="entry name" value="Ser-tRNA-ligase_type_1"/>
</dbReference>
<keyword evidence="7 12" id="KW-0067">ATP-binding</keyword>
<dbReference type="InterPro" id="IPR045864">
    <property type="entry name" value="aa-tRNA-synth_II/BPL/LPL"/>
</dbReference>
<protein>
    <recommendedName>
        <fullName evidence="12">Serine--tRNA ligase</fullName>
        <ecNumber evidence="12">6.1.1.11</ecNumber>
    </recommendedName>
    <alternativeName>
        <fullName evidence="12">Seryl-tRNA synthetase</fullName>
        <shortName evidence="12">SerRS</shortName>
    </alternativeName>
    <alternativeName>
        <fullName evidence="12">Seryl-tRNA(Ser/Sec) synthetase</fullName>
    </alternativeName>
</protein>
<feature type="binding site" evidence="13">
    <location>
        <position position="379"/>
    </location>
    <ligand>
        <name>L-serine</name>
        <dbReference type="ChEBI" id="CHEBI:33384"/>
    </ligand>
</feature>
<comment type="caution">
    <text evidence="17">The sequence shown here is derived from an EMBL/GenBank/DDBJ whole genome shotgun (WGS) entry which is preliminary data.</text>
</comment>
<feature type="binding site" evidence="12 14">
    <location>
        <begin position="347"/>
        <end position="350"/>
    </location>
    <ligand>
        <name>ATP</name>
        <dbReference type="ChEBI" id="CHEBI:30616"/>
    </ligand>
</feature>
<reference evidence="17 18" key="1">
    <citation type="journal article" date="2016" name="Nat. Commun.">
        <title>Thousands of microbial genomes shed light on interconnected biogeochemical processes in an aquifer system.</title>
        <authorList>
            <person name="Anantharaman K."/>
            <person name="Brown C.T."/>
            <person name="Hug L.A."/>
            <person name="Sharon I."/>
            <person name="Castelle C.J."/>
            <person name="Probst A.J."/>
            <person name="Thomas B.C."/>
            <person name="Singh A."/>
            <person name="Wilkins M.J."/>
            <person name="Karaoz U."/>
            <person name="Brodie E.L."/>
            <person name="Williams K.H."/>
            <person name="Hubbard S.S."/>
            <person name="Banfield J.F."/>
        </authorList>
    </citation>
    <scope>NUCLEOTIDE SEQUENCE [LARGE SCALE GENOMIC DNA]</scope>
</reference>
<evidence type="ECO:0000256" key="4">
    <source>
        <dbReference type="ARBA" id="ARBA00022490"/>
    </source>
</evidence>
<dbReference type="InterPro" id="IPR002314">
    <property type="entry name" value="aa-tRNA-synt_IIb"/>
</dbReference>
<comment type="catalytic activity">
    <reaction evidence="10 12">
        <text>tRNA(Sec) + L-serine + ATP = L-seryl-tRNA(Sec) + AMP + diphosphate + H(+)</text>
        <dbReference type="Rhea" id="RHEA:42580"/>
        <dbReference type="Rhea" id="RHEA-COMP:9742"/>
        <dbReference type="Rhea" id="RHEA-COMP:10128"/>
        <dbReference type="ChEBI" id="CHEBI:15378"/>
        <dbReference type="ChEBI" id="CHEBI:30616"/>
        <dbReference type="ChEBI" id="CHEBI:33019"/>
        <dbReference type="ChEBI" id="CHEBI:33384"/>
        <dbReference type="ChEBI" id="CHEBI:78442"/>
        <dbReference type="ChEBI" id="CHEBI:78533"/>
        <dbReference type="ChEBI" id="CHEBI:456215"/>
        <dbReference type="EC" id="6.1.1.11"/>
    </reaction>
</comment>
<dbReference type="CDD" id="cd00770">
    <property type="entry name" value="SerRS_core"/>
    <property type="match status" value="1"/>
</dbReference>
<evidence type="ECO:0000256" key="2">
    <source>
        <dbReference type="ARBA" id="ARBA00005045"/>
    </source>
</evidence>
<dbReference type="SUPFAM" id="SSF46589">
    <property type="entry name" value="tRNA-binding arm"/>
    <property type="match status" value="1"/>
</dbReference>
<dbReference type="EC" id="6.1.1.11" evidence="12"/>
<comment type="subunit">
    <text evidence="12">Homodimer. The tRNA molecule binds across the dimer.</text>
</comment>
<keyword evidence="6 12" id="KW-0547">Nucleotide-binding</keyword>
<comment type="domain">
    <text evidence="12">Consists of two distinct domains, a catalytic core and a N-terminal extension that is involved in tRNA binding.</text>
</comment>
<dbReference type="GO" id="GO:0005524">
    <property type="term" value="F:ATP binding"/>
    <property type="evidence" value="ECO:0007669"/>
    <property type="project" value="UniProtKB-UniRule"/>
</dbReference>
<dbReference type="PROSITE" id="PS50862">
    <property type="entry name" value="AA_TRNA_LIGASE_II"/>
    <property type="match status" value="1"/>
</dbReference>
<dbReference type="STRING" id="1802163.A2932_01420"/>
<sequence length="420" mass="47930">MLSLDYIKENIKEVKEGIKNKGGNPSVVDRVLELASNKGAAMAEADKIRSHRNEVSKKLGNKDLTEEERKAFLQEAERVKRRLQETEKKMAVFKELDALVLSLPNIPARGVPIGADESANKIVRKVGKPPKFKFEPKNYLELANWHDLIDIERASKVSGSRFGYLKNEAVLLEFALVRFVLDELQKEGFTPIVPPVMIKHDVMRKLGYLEKDPEDIYYLEKDDMNLIGTAEHSIVPMFMDETLELGELPRRFAGFSTAFRREAGSYGRDTRGILRVHQFDKVEMVSFTAPKDSIKEHKLLLSFQERLMKALEIPYQVIHISTGDMGFVAADQYDIESWIPSERKYRETHSTSNTTDFQARRLNMRYQHGGKREFVHILNGTAFAIGRTLIALLENHQAQDGSVAIPQALYKYTGFKKIGK</sequence>
<keyword evidence="5 12" id="KW-0436">Ligase</keyword>
<dbReference type="HAMAP" id="MF_00176">
    <property type="entry name" value="Ser_tRNA_synth_type1"/>
    <property type="match status" value="1"/>
</dbReference>
<comment type="function">
    <text evidence="12">Catalyzes the attachment of serine to tRNA(Ser). Is also able to aminoacylate tRNA(Sec) with serine, to form the misacylated tRNA L-seryl-tRNA(Sec), which will be further converted into selenocysteinyl-tRNA(Sec).</text>
</comment>
<accession>A0A1G2HGR6</accession>
<evidence type="ECO:0000256" key="1">
    <source>
        <dbReference type="ARBA" id="ARBA00004496"/>
    </source>
</evidence>
<dbReference type="InterPro" id="IPR015866">
    <property type="entry name" value="Ser-tRNA-synth_1_N"/>
</dbReference>
<dbReference type="PANTHER" id="PTHR43697:SF1">
    <property type="entry name" value="SERINE--TRNA LIGASE"/>
    <property type="match status" value="1"/>
</dbReference>
<gene>
    <name evidence="12" type="primary">serS</name>
    <name evidence="17" type="ORF">A2932_01420</name>
</gene>
<feature type="binding site" evidence="14">
    <location>
        <begin position="276"/>
        <end position="279"/>
    </location>
    <ligand>
        <name>ATP</name>
        <dbReference type="ChEBI" id="CHEBI:30616"/>
    </ligand>
</feature>
<name>A0A1G2HGR6_9BACT</name>
<feature type="binding site" evidence="12 13">
    <location>
        <position position="283"/>
    </location>
    <ligand>
        <name>L-serine</name>
        <dbReference type="ChEBI" id="CHEBI:33384"/>
    </ligand>
</feature>
<evidence type="ECO:0000256" key="13">
    <source>
        <dbReference type="PIRSR" id="PIRSR001529-1"/>
    </source>
</evidence>
<organism evidence="17 18">
    <name type="scientific">Candidatus Spechtbacteria bacterium RIFCSPLOWO2_01_FULL_46_10</name>
    <dbReference type="NCBI Taxonomy" id="1802163"/>
    <lineage>
        <taxon>Bacteria</taxon>
        <taxon>Candidatus Spechtiibacteriota</taxon>
    </lineage>
</organism>
<evidence type="ECO:0000256" key="5">
    <source>
        <dbReference type="ARBA" id="ARBA00022598"/>
    </source>
</evidence>
<evidence type="ECO:0000256" key="8">
    <source>
        <dbReference type="ARBA" id="ARBA00022917"/>
    </source>
</evidence>
<comment type="catalytic activity">
    <reaction evidence="11 12">
        <text>tRNA(Ser) + L-serine + ATP = L-seryl-tRNA(Ser) + AMP + diphosphate + H(+)</text>
        <dbReference type="Rhea" id="RHEA:12292"/>
        <dbReference type="Rhea" id="RHEA-COMP:9669"/>
        <dbReference type="Rhea" id="RHEA-COMP:9703"/>
        <dbReference type="ChEBI" id="CHEBI:15378"/>
        <dbReference type="ChEBI" id="CHEBI:30616"/>
        <dbReference type="ChEBI" id="CHEBI:33019"/>
        <dbReference type="ChEBI" id="CHEBI:33384"/>
        <dbReference type="ChEBI" id="CHEBI:78442"/>
        <dbReference type="ChEBI" id="CHEBI:78533"/>
        <dbReference type="ChEBI" id="CHEBI:456215"/>
        <dbReference type="EC" id="6.1.1.11"/>
    </reaction>
</comment>
<feature type="binding site" evidence="13">
    <location>
        <position position="229"/>
    </location>
    <ligand>
        <name>L-serine</name>
        <dbReference type="ChEBI" id="CHEBI:33384"/>
    </ligand>
</feature>
<evidence type="ECO:0000256" key="14">
    <source>
        <dbReference type="PIRSR" id="PIRSR001529-2"/>
    </source>
</evidence>
<dbReference type="EMBL" id="MHOI01000012">
    <property type="protein sequence ID" value="OGZ61705.1"/>
    <property type="molecule type" value="Genomic_DNA"/>
</dbReference>
<dbReference type="Gene3D" id="3.30.930.10">
    <property type="entry name" value="Bira Bifunctional Protein, Domain 2"/>
    <property type="match status" value="1"/>
</dbReference>
<dbReference type="Pfam" id="PF00587">
    <property type="entry name" value="tRNA-synt_2b"/>
    <property type="match status" value="1"/>
</dbReference>
<dbReference type="InterPro" id="IPR033729">
    <property type="entry name" value="SerRS_core"/>
</dbReference>
<dbReference type="GO" id="GO:0004828">
    <property type="term" value="F:serine-tRNA ligase activity"/>
    <property type="evidence" value="ECO:0007669"/>
    <property type="project" value="UniProtKB-UniRule"/>
</dbReference>
<evidence type="ECO:0000256" key="3">
    <source>
        <dbReference type="ARBA" id="ARBA00010728"/>
    </source>
</evidence>
<evidence type="ECO:0000256" key="11">
    <source>
        <dbReference type="ARBA" id="ARBA00048823"/>
    </source>
</evidence>
<evidence type="ECO:0000259" key="16">
    <source>
        <dbReference type="PROSITE" id="PS50862"/>
    </source>
</evidence>
<feature type="binding site" evidence="12">
    <location>
        <begin position="229"/>
        <end position="231"/>
    </location>
    <ligand>
        <name>L-serine</name>
        <dbReference type="ChEBI" id="CHEBI:33384"/>
    </ligand>
</feature>
<dbReference type="NCBIfam" id="TIGR00414">
    <property type="entry name" value="serS"/>
    <property type="match status" value="1"/>
</dbReference>
<feature type="site" description="Important for serine binding" evidence="13">
    <location>
        <position position="381"/>
    </location>
</feature>
<evidence type="ECO:0000256" key="10">
    <source>
        <dbReference type="ARBA" id="ARBA00047929"/>
    </source>
</evidence>
<evidence type="ECO:0000256" key="6">
    <source>
        <dbReference type="ARBA" id="ARBA00022741"/>
    </source>
</evidence>
<dbReference type="Gene3D" id="1.10.287.40">
    <property type="entry name" value="Serine-tRNA synthetase, tRNA binding domain"/>
    <property type="match status" value="1"/>
</dbReference>
<comment type="subcellular location">
    <subcellularLocation>
        <location evidence="1 12">Cytoplasm</location>
    </subcellularLocation>
</comment>
<proteinExistence type="inferred from homology"/>
<evidence type="ECO:0000256" key="15">
    <source>
        <dbReference type="SAM" id="Coils"/>
    </source>
</evidence>
<dbReference type="PANTHER" id="PTHR43697">
    <property type="entry name" value="SERYL-TRNA SYNTHETASE"/>
    <property type="match status" value="1"/>
</dbReference>
<evidence type="ECO:0000256" key="12">
    <source>
        <dbReference type="HAMAP-Rule" id="MF_00176"/>
    </source>
</evidence>
<dbReference type="PIRSF" id="PIRSF001529">
    <property type="entry name" value="Ser-tRNA-synth_IIa"/>
    <property type="match status" value="1"/>
</dbReference>
<dbReference type="InterPro" id="IPR010978">
    <property type="entry name" value="tRNA-bd_arm"/>
</dbReference>
<dbReference type="GO" id="GO:0006434">
    <property type="term" value="P:seryl-tRNA aminoacylation"/>
    <property type="evidence" value="ECO:0007669"/>
    <property type="project" value="UniProtKB-UniRule"/>
</dbReference>
<evidence type="ECO:0000313" key="18">
    <source>
        <dbReference type="Proteomes" id="UP000179153"/>
    </source>
</evidence>
<dbReference type="Pfam" id="PF02403">
    <property type="entry name" value="Seryl_tRNA_N"/>
    <property type="match status" value="1"/>
</dbReference>
<keyword evidence="4 12" id="KW-0963">Cytoplasm</keyword>
<feature type="domain" description="Aminoacyl-transfer RNA synthetases class-II family profile" evidence="16">
    <location>
        <begin position="176"/>
        <end position="406"/>
    </location>
</feature>
<dbReference type="InterPro" id="IPR006195">
    <property type="entry name" value="aa-tRNA-synth_II"/>
</dbReference>
<dbReference type="AlphaFoldDB" id="A0A1G2HGR6"/>
<evidence type="ECO:0000256" key="7">
    <source>
        <dbReference type="ARBA" id="ARBA00022840"/>
    </source>
</evidence>